<organism evidence="2 3">
    <name type="scientific">Peribacillus asahii</name>
    <dbReference type="NCBI Taxonomy" id="228899"/>
    <lineage>
        <taxon>Bacteria</taxon>
        <taxon>Bacillati</taxon>
        <taxon>Bacillota</taxon>
        <taxon>Bacilli</taxon>
        <taxon>Bacillales</taxon>
        <taxon>Bacillaceae</taxon>
        <taxon>Peribacillus</taxon>
    </lineage>
</organism>
<evidence type="ECO:0000259" key="1">
    <source>
        <dbReference type="Pfam" id="PF07929"/>
    </source>
</evidence>
<accession>A0A3Q9RRX3</accession>
<dbReference type="EMBL" id="CP026095">
    <property type="protein sequence ID" value="AZV45264.1"/>
    <property type="molecule type" value="Genomic_DNA"/>
</dbReference>
<dbReference type="SUPFAM" id="SSF159941">
    <property type="entry name" value="MM3350-like"/>
    <property type="match status" value="1"/>
</dbReference>
<dbReference type="InterPro" id="IPR024047">
    <property type="entry name" value="MM3350-like_sf"/>
</dbReference>
<reference evidence="2 3" key="1">
    <citation type="submission" date="2018-01" db="EMBL/GenBank/DDBJ databases">
        <title>Bacillus asahii Genome sequencing and assembly.</title>
        <authorList>
            <person name="Jiang H."/>
            <person name="Feng Y."/>
            <person name="Zhao F."/>
            <person name="Lin X."/>
        </authorList>
    </citation>
    <scope>NUCLEOTIDE SEQUENCE [LARGE SCALE GENOMIC DNA]</scope>
    <source>
        <strain evidence="2 3">OM18</strain>
    </source>
</reference>
<feature type="domain" description="Plasmid pRiA4b Orf3-like" evidence="1">
    <location>
        <begin position="2"/>
        <end position="42"/>
    </location>
</feature>
<dbReference type="AlphaFoldDB" id="A0A3Q9RRX3"/>
<dbReference type="Proteomes" id="UP000283095">
    <property type="component" value="Chromosome"/>
</dbReference>
<dbReference type="Gene3D" id="3.10.290.30">
    <property type="entry name" value="MM3350-like"/>
    <property type="match status" value="1"/>
</dbReference>
<name>A0A3Q9RRX3_9BACI</name>
<dbReference type="RefSeq" id="WP_218973847.1">
    <property type="nucleotide sequence ID" value="NZ_CP026095.1"/>
</dbReference>
<dbReference type="KEGG" id="pasa:BAOM_4686"/>
<gene>
    <name evidence="2" type="ORF">BAOM_4686</name>
</gene>
<protein>
    <submittedName>
        <fullName evidence="2">Plasmid pRiA4b ORF-3-like protein</fullName>
    </submittedName>
</protein>
<dbReference type="Pfam" id="PF07929">
    <property type="entry name" value="PRiA4_ORF3"/>
    <property type="match status" value="1"/>
</dbReference>
<sequence>MKAYQLLITLNHVEPAVWRRVIIPAETHFKRLHDTIQFAMGLAGLSSL</sequence>
<evidence type="ECO:0000313" key="2">
    <source>
        <dbReference type="EMBL" id="AZV45264.1"/>
    </source>
</evidence>
<evidence type="ECO:0000313" key="3">
    <source>
        <dbReference type="Proteomes" id="UP000283095"/>
    </source>
</evidence>
<dbReference type="InterPro" id="IPR012912">
    <property type="entry name" value="Plasmid_pRiA4b_Orf3-like"/>
</dbReference>
<proteinExistence type="predicted"/>